<reference evidence="1" key="1">
    <citation type="submission" date="2015-07" db="EMBL/GenBank/DDBJ databases">
        <title>Adaptation to a free-living lifestyle via gene acquisitions in the diplomonad Trepomonas sp. PC1.</title>
        <authorList>
            <person name="Xu F."/>
            <person name="Jerlstrom-Hultqvist J."/>
            <person name="Kolisko M."/>
            <person name="Simpson A.G.B."/>
            <person name="Roger A.J."/>
            <person name="Svard S.G."/>
            <person name="Andersson J.O."/>
        </authorList>
    </citation>
    <scope>NUCLEOTIDE SEQUENCE</scope>
    <source>
        <strain evidence="1">PC1</strain>
    </source>
</reference>
<dbReference type="InterPro" id="IPR032675">
    <property type="entry name" value="LRR_dom_sf"/>
</dbReference>
<proteinExistence type="predicted"/>
<accession>A0A146K9B8</accession>
<organism evidence="1">
    <name type="scientific">Trepomonas sp. PC1</name>
    <dbReference type="NCBI Taxonomy" id="1076344"/>
    <lineage>
        <taxon>Eukaryota</taxon>
        <taxon>Metamonada</taxon>
        <taxon>Diplomonadida</taxon>
        <taxon>Hexamitidae</taxon>
        <taxon>Hexamitinae</taxon>
        <taxon>Trepomonas</taxon>
    </lineage>
</organism>
<feature type="non-terminal residue" evidence="1">
    <location>
        <position position="1"/>
    </location>
</feature>
<name>A0A146K9B8_9EUKA</name>
<dbReference type="Pfam" id="PF13306">
    <property type="entry name" value="LRR_5"/>
    <property type="match status" value="1"/>
</dbReference>
<dbReference type="SUPFAM" id="SSF52058">
    <property type="entry name" value="L domain-like"/>
    <property type="match status" value="1"/>
</dbReference>
<gene>
    <name evidence="1" type="ORF">TPC1_14956</name>
</gene>
<dbReference type="Gene3D" id="3.80.10.10">
    <property type="entry name" value="Ribonuclease Inhibitor"/>
    <property type="match status" value="1"/>
</dbReference>
<feature type="non-terminal residue" evidence="1">
    <location>
        <position position="273"/>
    </location>
</feature>
<sequence length="273" mass="31547">HMFYASFLKLKNTQTQFLEQRGSVQFLRAPECYLKTYNPIYVSSDSHQQIIEENKVIEAFPSSKMFTQFYPTKAQIKHCEQLRTSEVLPNLIYLSNQQNNLKPPSVLRGLILTKLTVITKKQFEEQTCILFAHFPKVTRIGNYGLAFCRAMRNVYCPRLKYAGEDSFRGCLSLSKITVKNVVAMGKSCFSFCQSLQQIQFDALKELPEEAFKRCLSLQQVICRSAETIHPKVFARCEQKIKVICNLRTDVESAILISNEQKTQEVLIVNFEER</sequence>
<dbReference type="EMBL" id="GDID01003668">
    <property type="protein sequence ID" value="JAP92938.1"/>
    <property type="molecule type" value="Transcribed_RNA"/>
</dbReference>
<evidence type="ECO:0000313" key="1">
    <source>
        <dbReference type="EMBL" id="JAP92938.1"/>
    </source>
</evidence>
<protein>
    <submittedName>
        <fullName evidence="1">Leucine rich repeats-containing protein</fullName>
    </submittedName>
</protein>
<dbReference type="InterPro" id="IPR026906">
    <property type="entry name" value="LRR_5"/>
</dbReference>
<dbReference type="AlphaFoldDB" id="A0A146K9B8"/>